<dbReference type="Proteomes" id="UP000002139">
    <property type="component" value="Chromosome"/>
</dbReference>
<keyword evidence="2 6" id="KW-0288">FMN</keyword>
<gene>
    <name evidence="8" type="ordered locus">sce0168</name>
</gene>
<evidence type="ECO:0000256" key="5">
    <source>
        <dbReference type="ARBA" id="ARBA00033748"/>
    </source>
</evidence>
<dbReference type="AlphaFoldDB" id="A9GLU4"/>
<dbReference type="EC" id="1.14.13.-" evidence="8"/>
<protein>
    <submittedName>
        <fullName evidence="8">Monooxygenase</fullName>
        <ecNumber evidence="8">1.14.13.-</ecNumber>
    </submittedName>
</protein>
<dbReference type="EMBL" id="AM746676">
    <property type="protein sequence ID" value="CAN90325.1"/>
    <property type="molecule type" value="Genomic_DNA"/>
</dbReference>
<dbReference type="InterPro" id="IPR011251">
    <property type="entry name" value="Luciferase-like_dom"/>
</dbReference>
<dbReference type="Pfam" id="PF00296">
    <property type="entry name" value="Bac_luciferase"/>
    <property type="match status" value="1"/>
</dbReference>
<reference evidence="8 9" key="1">
    <citation type="journal article" date="2007" name="Nat. Biotechnol.">
        <title>Complete genome sequence of the myxobacterium Sorangium cellulosum.</title>
        <authorList>
            <person name="Schneiker S."/>
            <person name="Perlova O."/>
            <person name="Kaiser O."/>
            <person name="Gerth K."/>
            <person name="Alici A."/>
            <person name="Altmeyer M.O."/>
            <person name="Bartels D."/>
            <person name="Bekel T."/>
            <person name="Beyer S."/>
            <person name="Bode E."/>
            <person name="Bode H.B."/>
            <person name="Bolten C.J."/>
            <person name="Choudhuri J.V."/>
            <person name="Doss S."/>
            <person name="Elnakady Y.A."/>
            <person name="Frank B."/>
            <person name="Gaigalat L."/>
            <person name="Goesmann A."/>
            <person name="Groeger C."/>
            <person name="Gross F."/>
            <person name="Jelsbak L."/>
            <person name="Jelsbak L."/>
            <person name="Kalinowski J."/>
            <person name="Kegler C."/>
            <person name="Knauber T."/>
            <person name="Konietzny S."/>
            <person name="Kopp M."/>
            <person name="Krause L."/>
            <person name="Krug D."/>
            <person name="Linke B."/>
            <person name="Mahmud T."/>
            <person name="Martinez-Arias R."/>
            <person name="McHardy A.C."/>
            <person name="Merai M."/>
            <person name="Meyer F."/>
            <person name="Mormann S."/>
            <person name="Munoz-Dorado J."/>
            <person name="Perez J."/>
            <person name="Pradella S."/>
            <person name="Rachid S."/>
            <person name="Raddatz G."/>
            <person name="Rosenau F."/>
            <person name="Rueckert C."/>
            <person name="Sasse F."/>
            <person name="Scharfe M."/>
            <person name="Schuster S.C."/>
            <person name="Suen G."/>
            <person name="Treuner-Lange A."/>
            <person name="Velicer G.J."/>
            <person name="Vorholter F.-J."/>
            <person name="Weissman K.J."/>
            <person name="Welch R.D."/>
            <person name="Wenzel S.C."/>
            <person name="Whitworth D.E."/>
            <person name="Wilhelm S."/>
            <person name="Wittmann C."/>
            <person name="Bloecker H."/>
            <person name="Puehler A."/>
            <person name="Mueller R."/>
        </authorList>
    </citation>
    <scope>NUCLEOTIDE SEQUENCE [LARGE SCALE GENOMIC DNA]</scope>
    <source>
        <strain evidence="9">So ce56</strain>
    </source>
</reference>
<feature type="binding site" evidence="6">
    <location>
        <position position="96"/>
    </location>
    <ligand>
        <name>FMN</name>
        <dbReference type="ChEBI" id="CHEBI:58210"/>
    </ligand>
</feature>
<comment type="similarity">
    <text evidence="5">Belongs to the NtaA/SnaA/DszA monooxygenase family.</text>
</comment>
<dbReference type="GO" id="GO:0004497">
    <property type="term" value="F:monooxygenase activity"/>
    <property type="evidence" value="ECO:0007669"/>
    <property type="project" value="UniProtKB-KW"/>
</dbReference>
<dbReference type="KEGG" id="scl:sce0168"/>
<organism evidence="8 9">
    <name type="scientific">Sorangium cellulosum (strain So ce56)</name>
    <name type="common">Polyangium cellulosum (strain So ce56)</name>
    <dbReference type="NCBI Taxonomy" id="448385"/>
    <lineage>
        <taxon>Bacteria</taxon>
        <taxon>Pseudomonadati</taxon>
        <taxon>Myxococcota</taxon>
        <taxon>Polyangia</taxon>
        <taxon>Polyangiales</taxon>
        <taxon>Polyangiaceae</taxon>
        <taxon>Sorangium</taxon>
    </lineage>
</organism>
<feature type="binding site" evidence="6">
    <location>
        <position position="221"/>
    </location>
    <ligand>
        <name>FMN</name>
        <dbReference type="ChEBI" id="CHEBI:58210"/>
    </ligand>
</feature>
<keyword evidence="1 6" id="KW-0285">Flavoprotein</keyword>
<feature type="domain" description="Luciferase-like" evidence="7">
    <location>
        <begin position="35"/>
        <end position="386"/>
    </location>
</feature>
<dbReference type="InterPro" id="IPR036661">
    <property type="entry name" value="Luciferase-like_sf"/>
</dbReference>
<evidence type="ECO:0000256" key="3">
    <source>
        <dbReference type="ARBA" id="ARBA00023002"/>
    </source>
</evidence>
<evidence type="ECO:0000313" key="9">
    <source>
        <dbReference type="Proteomes" id="UP000002139"/>
    </source>
</evidence>
<evidence type="ECO:0000259" key="7">
    <source>
        <dbReference type="Pfam" id="PF00296"/>
    </source>
</evidence>
<dbReference type="eggNOG" id="COG2141">
    <property type="taxonomic scope" value="Bacteria"/>
</dbReference>
<feature type="binding site" evidence="6">
    <location>
        <position position="59"/>
    </location>
    <ligand>
        <name>FMN</name>
        <dbReference type="ChEBI" id="CHEBI:58210"/>
    </ligand>
</feature>
<dbReference type="STRING" id="448385.sce0168"/>
<dbReference type="PANTHER" id="PTHR30011:SF16">
    <property type="entry name" value="C2H2 FINGER DOMAIN TRANSCRIPTION FACTOR (EUROFUNG)-RELATED"/>
    <property type="match status" value="1"/>
</dbReference>
<feature type="binding site" evidence="6">
    <location>
        <position position="150"/>
    </location>
    <ligand>
        <name>FMN</name>
        <dbReference type="ChEBI" id="CHEBI:58210"/>
    </ligand>
</feature>
<keyword evidence="4 8" id="KW-0503">Monooxygenase</keyword>
<sequence>MTQRPGQLHLNAFLMSVGHHEASWRLPESDPFANTSVAHFKNLARIAERGKLDSVFLADSPVLWNNVGRRPAGTLEPTVLLAALAGVTEHIGLIATASTTYNEPFNLARRFASLDHLSGGRAGWNIVTTAGVDAARNFNLDELPAHSDRYARAAEFIDVSLKLWDSWGDDAPLGDKENGVWGDDRKIYPPRHVGRYFKVEGALNVPRSPQGYPLLVQAGSSDDGKELAARYAEAVFTAQQTLEDAQRFYVDLKGRARALGRDPGSIKILPGIVPVIGATEAEAHALDAELDRLIKPEYAKRQLAQTLRVKPEELDLDAELPRDLPSEDQIEGAKSRYTLIVSLARRERLTVRQLIGRLGGGRGHRTFAGAPEQVADAIQHWWEQGAADGFNVMPPVLPSGLEAFVEHVVPILQKRGLFRTEYVGTTLRDNYGLPRPANLNLGRDLVAAAE</sequence>
<dbReference type="Gene3D" id="3.20.20.30">
    <property type="entry name" value="Luciferase-like domain"/>
    <property type="match status" value="1"/>
</dbReference>
<evidence type="ECO:0000256" key="2">
    <source>
        <dbReference type="ARBA" id="ARBA00022643"/>
    </source>
</evidence>
<evidence type="ECO:0000256" key="1">
    <source>
        <dbReference type="ARBA" id="ARBA00022630"/>
    </source>
</evidence>
<name>A9GLU4_SORC5</name>
<dbReference type="NCBIfam" id="TIGR03860">
    <property type="entry name" value="FMN_nitrolo"/>
    <property type="match status" value="1"/>
</dbReference>
<keyword evidence="3 8" id="KW-0560">Oxidoreductase</keyword>
<feature type="binding site" evidence="6">
    <location>
        <position position="220"/>
    </location>
    <ligand>
        <name>FMN</name>
        <dbReference type="ChEBI" id="CHEBI:58210"/>
    </ligand>
</feature>
<dbReference type="PANTHER" id="PTHR30011">
    <property type="entry name" value="ALKANESULFONATE MONOOXYGENASE-RELATED"/>
    <property type="match status" value="1"/>
</dbReference>
<dbReference type="InterPro" id="IPR016215">
    <property type="entry name" value="NTA_MOA"/>
</dbReference>
<evidence type="ECO:0000256" key="6">
    <source>
        <dbReference type="PIRSR" id="PIRSR000337-1"/>
    </source>
</evidence>
<dbReference type="GO" id="GO:0016705">
    <property type="term" value="F:oxidoreductase activity, acting on paired donors, with incorporation or reduction of molecular oxygen"/>
    <property type="evidence" value="ECO:0007669"/>
    <property type="project" value="InterPro"/>
</dbReference>
<dbReference type="SUPFAM" id="SSF51679">
    <property type="entry name" value="Bacterial luciferase-like"/>
    <property type="match status" value="1"/>
</dbReference>
<evidence type="ECO:0000313" key="8">
    <source>
        <dbReference type="EMBL" id="CAN90325.1"/>
    </source>
</evidence>
<dbReference type="CDD" id="cd01095">
    <property type="entry name" value="Nitrilotriacetate_monoxgenase"/>
    <property type="match status" value="1"/>
</dbReference>
<evidence type="ECO:0000256" key="4">
    <source>
        <dbReference type="ARBA" id="ARBA00023033"/>
    </source>
</evidence>
<dbReference type="HOGENOM" id="CLU_022256_1_2_7"/>
<feature type="binding site" evidence="6">
    <location>
        <position position="146"/>
    </location>
    <ligand>
        <name>FMN</name>
        <dbReference type="ChEBI" id="CHEBI:58210"/>
    </ligand>
</feature>
<proteinExistence type="inferred from homology"/>
<dbReference type="InterPro" id="IPR051260">
    <property type="entry name" value="Diverse_substr_monoxygenases"/>
</dbReference>
<keyword evidence="9" id="KW-1185">Reference proteome</keyword>
<dbReference type="PIRSF" id="PIRSF000337">
    <property type="entry name" value="NTA_MOA"/>
    <property type="match status" value="1"/>
</dbReference>
<accession>A9GLU4</accession>
<dbReference type="RefSeq" id="WP_012232803.1">
    <property type="nucleotide sequence ID" value="NC_010162.1"/>
</dbReference>